<dbReference type="OMA" id="HETIGYM"/>
<keyword evidence="1" id="KW-0808">Transferase</keyword>
<protein>
    <submittedName>
        <fullName evidence="9">Pol polyprotein</fullName>
    </submittedName>
</protein>
<dbReference type="GO" id="GO:0015074">
    <property type="term" value="P:DNA integration"/>
    <property type="evidence" value="ECO:0007669"/>
    <property type="project" value="InterPro"/>
</dbReference>
<dbReference type="InterPro" id="IPR050951">
    <property type="entry name" value="Retrovirus_Pol_polyprotein"/>
</dbReference>
<dbReference type="CDD" id="cd09274">
    <property type="entry name" value="RNase_HI_RT_Ty3"/>
    <property type="match status" value="1"/>
</dbReference>
<dbReference type="InterPro" id="IPR036397">
    <property type="entry name" value="RNaseH_sf"/>
</dbReference>
<comment type="caution">
    <text evidence="9">The sequence shown here is derived from an EMBL/GenBank/DDBJ whole genome shotgun (WGS) entry which is preliminary data.</text>
</comment>
<evidence type="ECO:0000256" key="5">
    <source>
        <dbReference type="ARBA" id="ARBA00022801"/>
    </source>
</evidence>
<evidence type="ECO:0000256" key="1">
    <source>
        <dbReference type="ARBA" id="ARBA00022679"/>
    </source>
</evidence>
<evidence type="ECO:0000256" key="3">
    <source>
        <dbReference type="ARBA" id="ARBA00022722"/>
    </source>
</evidence>
<dbReference type="Gene3D" id="3.30.420.10">
    <property type="entry name" value="Ribonuclease H-like superfamily/Ribonuclease H"/>
    <property type="match status" value="1"/>
</dbReference>
<evidence type="ECO:0000256" key="4">
    <source>
        <dbReference type="ARBA" id="ARBA00022759"/>
    </source>
</evidence>
<dbReference type="OrthoDB" id="5839379at2759"/>
<feature type="non-terminal residue" evidence="9">
    <location>
        <position position="1"/>
    </location>
</feature>
<keyword evidence="6" id="KW-0695">RNA-directed DNA polymerase</keyword>
<keyword evidence="2" id="KW-0548">Nucleotidyltransferase</keyword>
<sequence>LGAILEQRGRVIAFASRSLRKSERNYSAIEKKCLAIIFALKTFRHYLLGRSFTILSDHAPLQWFAAQKMDGRLARWALSLQDTHYYIHYYILLLVLQDSFTKWLEALPMKDQTATTVARKLTAVFCRFGIPETLHSDQGDTFESETLRLLLNNFGIKKTRTTPYHPQSDGLVERANRTLLQLFRTYMVKDADWEDHLPLMLYAYRTAKHASTGASPFTLMFGREAKTIPALPTVPDQWNYSSEHWNNSLARKMQQLYTFAKEHLTLEAQRQKEQYDRAARAPPTLLGGTPVWIWYPRRGKFKPQWQGGWTISKYLSPTTVQVRRDDGQNKVIHVNRVRERQTRHIQLEPIDISHTEEDITQINHSENKNQGETPSLKRNPPRTRRPPKKYEDFICARTRVFYAKRVRV</sequence>
<keyword evidence="10" id="KW-1185">Reference proteome</keyword>
<keyword evidence="5" id="KW-0378">Hydrolase</keyword>
<dbReference type="SUPFAM" id="SSF56672">
    <property type="entry name" value="DNA/RNA polymerases"/>
    <property type="match status" value="1"/>
</dbReference>
<dbReference type="GO" id="GO:0003964">
    <property type="term" value="F:RNA-directed DNA polymerase activity"/>
    <property type="evidence" value="ECO:0007669"/>
    <property type="project" value="UniProtKB-KW"/>
</dbReference>
<evidence type="ECO:0000256" key="7">
    <source>
        <dbReference type="SAM" id="MobiDB-lite"/>
    </source>
</evidence>
<evidence type="ECO:0000313" key="10">
    <source>
        <dbReference type="Proteomes" id="UP000054653"/>
    </source>
</evidence>
<dbReference type="InterPro" id="IPR043502">
    <property type="entry name" value="DNA/RNA_pol_sf"/>
</dbReference>
<reference evidence="9 10" key="1">
    <citation type="submission" date="2015-01" db="EMBL/GenBank/DDBJ databases">
        <title>Evolution of Trichinella species and genotypes.</title>
        <authorList>
            <person name="Korhonen P.K."/>
            <person name="Edoardo P."/>
            <person name="Giuseppe L.R."/>
            <person name="Gasser R.B."/>
        </authorList>
    </citation>
    <scope>NUCLEOTIDE SEQUENCE [LARGE SCALE GENOMIC DNA]</scope>
    <source>
        <strain evidence="9">ISS120</strain>
    </source>
</reference>
<dbReference type="Pfam" id="PF00665">
    <property type="entry name" value="rve"/>
    <property type="match status" value="1"/>
</dbReference>
<feature type="region of interest" description="Disordered" evidence="7">
    <location>
        <begin position="362"/>
        <end position="390"/>
    </location>
</feature>
<dbReference type="PROSITE" id="PS50994">
    <property type="entry name" value="INTEGRASE"/>
    <property type="match status" value="1"/>
</dbReference>
<dbReference type="STRING" id="45882.A0A0V1D233"/>
<dbReference type="InterPro" id="IPR041373">
    <property type="entry name" value="RT_RNaseH"/>
</dbReference>
<dbReference type="GO" id="GO:0003676">
    <property type="term" value="F:nucleic acid binding"/>
    <property type="evidence" value="ECO:0007669"/>
    <property type="project" value="InterPro"/>
</dbReference>
<dbReference type="FunFam" id="3.30.420.10:FF:000032">
    <property type="entry name" value="Retrovirus-related Pol polyprotein from transposon 297-like Protein"/>
    <property type="match status" value="1"/>
</dbReference>
<feature type="domain" description="Integrase catalytic" evidence="8">
    <location>
        <begin position="56"/>
        <end position="224"/>
    </location>
</feature>
<proteinExistence type="predicted"/>
<dbReference type="AlphaFoldDB" id="A0A0V1D233"/>
<dbReference type="Proteomes" id="UP000054653">
    <property type="component" value="Unassembled WGS sequence"/>
</dbReference>
<organism evidence="9 10">
    <name type="scientific">Trichinella britovi</name>
    <name type="common">Parasitic roundworm</name>
    <dbReference type="NCBI Taxonomy" id="45882"/>
    <lineage>
        <taxon>Eukaryota</taxon>
        <taxon>Metazoa</taxon>
        <taxon>Ecdysozoa</taxon>
        <taxon>Nematoda</taxon>
        <taxon>Enoplea</taxon>
        <taxon>Dorylaimia</taxon>
        <taxon>Trichinellida</taxon>
        <taxon>Trichinellidae</taxon>
        <taxon>Trichinella</taxon>
    </lineage>
</organism>
<dbReference type="InterPro" id="IPR001584">
    <property type="entry name" value="Integrase_cat-core"/>
</dbReference>
<dbReference type="GO" id="GO:0016787">
    <property type="term" value="F:hydrolase activity"/>
    <property type="evidence" value="ECO:0007669"/>
    <property type="project" value="UniProtKB-KW"/>
</dbReference>
<dbReference type="GO" id="GO:0042575">
    <property type="term" value="C:DNA polymerase complex"/>
    <property type="evidence" value="ECO:0007669"/>
    <property type="project" value="UniProtKB-ARBA"/>
</dbReference>
<evidence type="ECO:0000313" key="9">
    <source>
        <dbReference type="EMBL" id="KRY55536.1"/>
    </source>
</evidence>
<gene>
    <name evidence="9" type="primary">pol</name>
    <name evidence="9" type="ORF">T03_12370</name>
</gene>
<dbReference type="PANTHER" id="PTHR37984:SF5">
    <property type="entry name" value="PROTEIN NYNRIN-LIKE"/>
    <property type="match status" value="1"/>
</dbReference>
<dbReference type="GO" id="GO:0004519">
    <property type="term" value="F:endonuclease activity"/>
    <property type="evidence" value="ECO:0007669"/>
    <property type="project" value="UniProtKB-KW"/>
</dbReference>
<accession>A0A0V1D233</accession>
<dbReference type="EMBL" id="JYDI01000054">
    <property type="protein sequence ID" value="KRY55536.1"/>
    <property type="molecule type" value="Genomic_DNA"/>
</dbReference>
<dbReference type="Pfam" id="PF17917">
    <property type="entry name" value="RT_RNaseH"/>
    <property type="match status" value="1"/>
</dbReference>
<feature type="compositionally biased region" description="Polar residues" evidence="7">
    <location>
        <begin position="362"/>
        <end position="373"/>
    </location>
</feature>
<dbReference type="PANTHER" id="PTHR37984">
    <property type="entry name" value="PROTEIN CBG26694"/>
    <property type="match status" value="1"/>
</dbReference>
<evidence type="ECO:0000259" key="8">
    <source>
        <dbReference type="PROSITE" id="PS50994"/>
    </source>
</evidence>
<dbReference type="SUPFAM" id="SSF53098">
    <property type="entry name" value="Ribonuclease H-like"/>
    <property type="match status" value="1"/>
</dbReference>
<keyword evidence="4" id="KW-0255">Endonuclease</keyword>
<evidence type="ECO:0000256" key="6">
    <source>
        <dbReference type="ARBA" id="ARBA00022918"/>
    </source>
</evidence>
<dbReference type="InterPro" id="IPR012337">
    <property type="entry name" value="RNaseH-like_sf"/>
</dbReference>
<keyword evidence="3" id="KW-0540">Nuclease</keyword>
<evidence type="ECO:0000256" key="2">
    <source>
        <dbReference type="ARBA" id="ARBA00022695"/>
    </source>
</evidence>
<name>A0A0V1D233_TRIBR</name>